<accession>A0A2A9PQD8</accession>
<evidence type="ECO:0000256" key="4">
    <source>
        <dbReference type="ARBA" id="ARBA00022827"/>
    </source>
</evidence>
<keyword evidence="4" id="KW-0274">FAD</keyword>
<dbReference type="OrthoDB" id="415825at2759"/>
<feature type="chain" id="PRO_5012111860" description="FAD-binding PCMH-type domain-containing protein" evidence="6">
    <location>
        <begin position="22"/>
        <end position="505"/>
    </location>
</feature>
<comment type="similarity">
    <text evidence="2">Belongs to the oxygen-dependent FAD-linked oxidoreductase family.</text>
</comment>
<organism evidence="8 9">
    <name type="scientific">Ophiocordyceps unilateralis</name>
    <name type="common">Zombie-ant fungus</name>
    <name type="synonym">Torrubia unilateralis</name>
    <dbReference type="NCBI Taxonomy" id="268505"/>
    <lineage>
        <taxon>Eukaryota</taxon>
        <taxon>Fungi</taxon>
        <taxon>Dikarya</taxon>
        <taxon>Ascomycota</taxon>
        <taxon>Pezizomycotina</taxon>
        <taxon>Sordariomycetes</taxon>
        <taxon>Hypocreomycetidae</taxon>
        <taxon>Hypocreales</taxon>
        <taxon>Ophiocordycipitaceae</taxon>
        <taxon>Ophiocordyceps</taxon>
    </lineage>
</organism>
<dbReference type="AlphaFoldDB" id="A0A2A9PQD8"/>
<dbReference type="GO" id="GO:0016491">
    <property type="term" value="F:oxidoreductase activity"/>
    <property type="evidence" value="ECO:0007669"/>
    <property type="project" value="UniProtKB-KW"/>
</dbReference>
<sequence length="505" mass="55363">MLLSLSRGGILGVLLVGRVLATDKACLQECLQSTGVPSFFKDQAEFANLSSPYNVRLPFTPAAVVTAASADHVSEAVKCAVQARSGGNSYASHSLGGQNGSLIIDLASMNQVKVNEDMSAEVGGGVRLGNLDRALFDQGKRAMSHGTCANVGFGGHSLHGGYGYDSRLWGLSLDHIQSVQVVLANGTISDASPTQNEDLFWAVRGAGESMGVVTKFKIRTQPAPESLVYWIFNFSDIVKDIPTTVAALEHIQNFALNKTVQDRRSSWGWYLGRQRFKLRGKFHGPLDEFNQRIAPEILRGFPNLAEDSRYVRQVNWLQSQALYHHGSDDISQLSQPHEPGEYSTQENFYAKSLTVAGPLTKDAITAYVTFAATEGAKVKESSIWYSIGNLYGGPDSQIDIYDSSWSSYGNRQSMWVFQNHGTVDLEEPFDTSLPDYLQGLNDATTRYVPPTQFGAYANYIDPGLSARDAHNLYYGDLYPRLLRIKKSIDPNKTFSNPLAIGVGDF</sequence>
<dbReference type="Gene3D" id="3.30.465.10">
    <property type="match status" value="1"/>
</dbReference>
<keyword evidence="5" id="KW-0560">Oxidoreductase</keyword>
<evidence type="ECO:0000256" key="6">
    <source>
        <dbReference type="SAM" id="SignalP"/>
    </source>
</evidence>
<dbReference type="Proteomes" id="UP000037136">
    <property type="component" value="Unassembled WGS sequence"/>
</dbReference>
<dbReference type="SUPFAM" id="SSF56176">
    <property type="entry name" value="FAD-binding/transporter-associated domain-like"/>
    <property type="match status" value="1"/>
</dbReference>
<comment type="cofactor">
    <cofactor evidence="1">
        <name>FAD</name>
        <dbReference type="ChEBI" id="CHEBI:57692"/>
    </cofactor>
</comment>
<dbReference type="InterPro" id="IPR036318">
    <property type="entry name" value="FAD-bd_PCMH-like_sf"/>
</dbReference>
<reference evidence="8 9" key="1">
    <citation type="journal article" date="2015" name="BMC Genomics">
        <title>Gene expression during zombie ant biting behavior reflects the complexity underlying fungal parasitic behavioral manipulation.</title>
        <authorList>
            <person name="de Bekker C."/>
            <person name="Ohm R.A."/>
            <person name="Loreto R.G."/>
            <person name="Sebastian A."/>
            <person name="Albert I."/>
            <person name="Merrow M."/>
            <person name="Brachmann A."/>
            <person name="Hughes D.P."/>
        </authorList>
    </citation>
    <scope>NUCLEOTIDE SEQUENCE [LARGE SCALE GENOMIC DNA]</scope>
    <source>
        <strain evidence="8 9">SC16a</strain>
    </source>
</reference>
<evidence type="ECO:0000256" key="3">
    <source>
        <dbReference type="ARBA" id="ARBA00022630"/>
    </source>
</evidence>
<evidence type="ECO:0000256" key="2">
    <source>
        <dbReference type="ARBA" id="ARBA00005466"/>
    </source>
</evidence>
<reference evidence="8 9" key="2">
    <citation type="journal article" date="2017" name="Sci. Rep.">
        <title>Ant-infecting Ophiocordyceps genomes reveal a high diversity of potential behavioral manipulation genes and a possible major role for enterotoxins.</title>
        <authorList>
            <person name="de Bekker C."/>
            <person name="Ohm R.A."/>
            <person name="Evans H.C."/>
            <person name="Brachmann A."/>
            <person name="Hughes D.P."/>
        </authorList>
    </citation>
    <scope>NUCLEOTIDE SEQUENCE [LARGE SCALE GENOMIC DNA]</scope>
    <source>
        <strain evidence="8 9">SC16a</strain>
    </source>
</reference>
<keyword evidence="9" id="KW-1185">Reference proteome</keyword>
<dbReference type="InterPro" id="IPR006094">
    <property type="entry name" value="Oxid_FAD_bind_N"/>
</dbReference>
<dbReference type="InterPro" id="IPR050416">
    <property type="entry name" value="FAD-linked_Oxidoreductase"/>
</dbReference>
<gene>
    <name evidence="8" type="ORF">XA68_12362</name>
</gene>
<dbReference type="EMBL" id="LAZP02000002">
    <property type="protein sequence ID" value="PFH63398.1"/>
    <property type="molecule type" value="Genomic_DNA"/>
</dbReference>
<dbReference type="STRING" id="268505.A0A2A9PQD8"/>
<dbReference type="PANTHER" id="PTHR42973">
    <property type="entry name" value="BINDING OXIDOREDUCTASE, PUTATIVE (AFU_ORTHOLOGUE AFUA_1G17690)-RELATED"/>
    <property type="match status" value="1"/>
</dbReference>
<evidence type="ECO:0000313" key="8">
    <source>
        <dbReference type="EMBL" id="PFH63398.1"/>
    </source>
</evidence>
<feature type="signal peptide" evidence="6">
    <location>
        <begin position="1"/>
        <end position="21"/>
    </location>
</feature>
<dbReference type="InterPro" id="IPR016166">
    <property type="entry name" value="FAD-bd_PCMH"/>
</dbReference>
<protein>
    <recommendedName>
        <fullName evidence="7">FAD-binding PCMH-type domain-containing protein</fullName>
    </recommendedName>
</protein>
<comment type="caution">
    <text evidence="8">The sequence shown here is derived from an EMBL/GenBank/DDBJ whole genome shotgun (WGS) entry which is preliminary data.</text>
</comment>
<dbReference type="Gene3D" id="3.40.462.20">
    <property type="match status" value="1"/>
</dbReference>
<evidence type="ECO:0000256" key="5">
    <source>
        <dbReference type="ARBA" id="ARBA00023002"/>
    </source>
</evidence>
<proteinExistence type="inferred from homology"/>
<dbReference type="PROSITE" id="PS51387">
    <property type="entry name" value="FAD_PCMH"/>
    <property type="match status" value="1"/>
</dbReference>
<dbReference type="Pfam" id="PF08031">
    <property type="entry name" value="BBE"/>
    <property type="match status" value="1"/>
</dbReference>
<dbReference type="Pfam" id="PF01565">
    <property type="entry name" value="FAD_binding_4"/>
    <property type="match status" value="1"/>
</dbReference>
<keyword evidence="3" id="KW-0285">Flavoprotein</keyword>
<dbReference type="PANTHER" id="PTHR42973:SF39">
    <property type="entry name" value="FAD-BINDING PCMH-TYPE DOMAIN-CONTAINING PROTEIN"/>
    <property type="match status" value="1"/>
</dbReference>
<name>A0A2A9PQD8_OPHUN</name>
<evidence type="ECO:0000256" key="1">
    <source>
        <dbReference type="ARBA" id="ARBA00001974"/>
    </source>
</evidence>
<evidence type="ECO:0000313" key="9">
    <source>
        <dbReference type="Proteomes" id="UP000037136"/>
    </source>
</evidence>
<keyword evidence="6" id="KW-0732">Signal</keyword>
<dbReference type="GO" id="GO:0071949">
    <property type="term" value="F:FAD binding"/>
    <property type="evidence" value="ECO:0007669"/>
    <property type="project" value="InterPro"/>
</dbReference>
<dbReference type="InterPro" id="IPR012951">
    <property type="entry name" value="BBE"/>
</dbReference>
<feature type="domain" description="FAD-binding PCMH-type" evidence="7">
    <location>
        <begin position="57"/>
        <end position="223"/>
    </location>
</feature>
<evidence type="ECO:0000259" key="7">
    <source>
        <dbReference type="PROSITE" id="PS51387"/>
    </source>
</evidence>
<dbReference type="InterPro" id="IPR016169">
    <property type="entry name" value="FAD-bd_PCMH_sub2"/>
</dbReference>